<dbReference type="PaxDb" id="9796-ENSECAP00000026404"/>
<dbReference type="AlphaFoldDB" id="A0A3Q2H0K1"/>
<feature type="region of interest" description="Disordered" evidence="1">
    <location>
        <begin position="51"/>
        <end position="84"/>
    </location>
</feature>
<dbReference type="Ensembl" id="ENSECAT00000050543.2">
    <property type="protein sequence ID" value="ENSECAP00000026404.2"/>
    <property type="gene ID" value="ENSECAG00000038840.2"/>
</dbReference>
<dbReference type="InterPro" id="IPR028108">
    <property type="entry name" value="DUF4505"/>
</dbReference>
<keyword evidence="3" id="KW-1185">Reference proteome</keyword>
<name>A0A3Q2H0K1_HORSE</name>
<feature type="compositionally biased region" description="Low complexity" evidence="1">
    <location>
        <begin position="61"/>
        <end position="73"/>
    </location>
</feature>
<accession>A0A3Q2H0K1</accession>
<dbReference type="InParanoid" id="A0A3Q2H0K1"/>
<dbReference type="STRING" id="9796.ENSECAP00000026404"/>
<protein>
    <submittedName>
        <fullName evidence="2">Uncharacterized protein</fullName>
    </submittedName>
</protein>
<sequence>MWLACGALRAWARSPGARACGGSGGVPYTQGQSPEPRTREYFYYVDHQGQEGRGAGKACQPRTGARGRTAPRAEQMRESRQATRFTHAPPCTWCAQSDGAGSIGLPAGTHGPRPAPLSAAFPG</sequence>
<dbReference type="GeneTree" id="ENSGT01090000263256"/>
<evidence type="ECO:0000256" key="1">
    <source>
        <dbReference type="SAM" id="MobiDB-lite"/>
    </source>
</evidence>
<organism evidence="2 3">
    <name type="scientific">Equus caballus</name>
    <name type="common">Horse</name>
    <dbReference type="NCBI Taxonomy" id="9796"/>
    <lineage>
        <taxon>Eukaryota</taxon>
        <taxon>Metazoa</taxon>
        <taxon>Chordata</taxon>
        <taxon>Craniata</taxon>
        <taxon>Vertebrata</taxon>
        <taxon>Euteleostomi</taxon>
        <taxon>Mammalia</taxon>
        <taxon>Eutheria</taxon>
        <taxon>Laurasiatheria</taxon>
        <taxon>Perissodactyla</taxon>
        <taxon>Equidae</taxon>
        <taxon>Equus</taxon>
    </lineage>
</organism>
<evidence type="ECO:0000313" key="2">
    <source>
        <dbReference type="Ensembl" id="ENSECAP00000026404.2"/>
    </source>
</evidence>
<dbReference type="Proteomes" id="UP000002281">
    <property type="component" value="Chromosome 9"/>
</dbReference>
<evidence type="ECO:0000313" key="3">
    <source>
        <dbReference type="Proteomes" id="UP000002281"/>
    </source>
</evidence>
<reference evidence="2 3" key="1">
    <citation type="journal article" date="2009" name="Science">
        <title>Genome sequence, comparative analysis, and population genetics of the domestic horse.</title>
        <authorList>
            <consortium name="Broad Institute Genome Sequencing Platform"/>
            <consortium name="Broad Institute Whole Genome Assembly Team"/>
            <person name="Wade C.M."/>
            <person name="Giulotto E."/>
            <person name="Sigurdsson S."/>
            <person name="Zoli M."/>
            <person name="Gnerre S."/>
            <person name="Imsland F."/>
            <person name="Lear T.L."/>
            <person name="Adelson D.L."/>
            <person name="Bailey E."/>
            <person name="Bellone R.R."/>
            <person name="Bloecker H."/>
            <person name="Distl O."/>
            <person name="Edgar R.C."/>
            <person name="Garber M."/>
            <person name="Leeb T."/>
            <person name="Mauceli E."/>
            <person name="MacLeod J.N."/>
            <person name="Penedo M.C.T."/>
            <person name="Raison J.M."/>
            <person name="Sharpe T."/>
            <person name="Vogel J."/>
            <person name="Andersson L."/>
            <person name="Antczak D.F."/>
            <person name="Biagi T."/>
            <person name="Binns M.M."/>
            <person name="Chowdhary B.P."/>
            <person name="Coleman S.J."/>
            <person name="Della Valle G."/>
            <person name="Fryc S."/>
            <person name="Guerin G."/>
            <person name="Hasegawa T."/>
            <person name="Hill E.W."/>
            <person name="Jurka J."/>
            <person name="Kiialainen A."/>
            <person name="Lindgren G."/>
            <person name="Liu J."/>
            <person name="Magnani E."/>
            <person name="Mickelson J.R."/>
            <person name="Murray J."/>
            <person name="Nergadze S.G."/>
            <person name="Onofrio R."/>
            <person name="Pedroni S."/>
            <person name="Piras M.F."/>
            <person name="Raudsepp T."/>
            <person name="Rocchi M."/>
            <person name="Roeed K.H."/>
            <person name="Ryder O.A."/>
            <person name="Searle S."/>
            <person name="Skow L."/>
            <person name="Swinburne J.E."/>
            <person name="Syvaenen A.C."/>
            <person name="Tozaki T."/>
            <person name="Valberg S.J."/>
            <person name="Vaudin M."/>
            <person name="White J.R."/>
            <person name="Zody M.C."/>
            <person name="Lander E.S."/>
            <person name="Lindblad-Toh K."/>
        </authorList>
    </citation>
    <scope>NUCLEOTIDE SEQUENCE [LARGE SCALE GENOMIC DNA]</scope>
    <source>
        <strain evidence="2 3">Thoroughbred</strain>
    </source>
</reference>
<feature type="region of interest" description="Disordered" evidence="1">
    <location>
        <begin position="104"/>
        <end position="123"/>
    </location>
</feature>
<reference evidence="2" key="2">
    <citation type="submission" date="2025-08" db="UniProtKB">
        <authorList>
            <consortium name="Ensembl"/>
        </authorList>
    </citation>
    <scope>IDENTIFICATION</scope>
    <source>
        <strain evidence="2">Thoroughbred</strain>
    </source>
</reference>
<proteinExistence type="predicted"/>
<dbReference type="Bgee" id="ENSECAG00000038840">
    <property type="expression patterns" value="Expressed in endometrium and 21 other cell types or tissues"/>
</dbReference>
<reference evidence="2" key="3">
    <citation type="submission" date="2025-09" db="UniProtKB">
        <authorList>
            <consortium name="Ensembl"/>
        </authorList>
    </citation>
    <scope>IDENTIFICATION</scope>
    <source>
        <strain evidence="2">Thoroughbred</strain>
    </source>
</reference>
<dbReference type="FunCoup" id="A0A3Q2H0K1">
    <property type="interactions" value="375"/>
</dbReference>
<dbReference type="Pfam" id="PF14956">
    <property type="entry name" value="DUF4505"/>
    <property type="match status" value="1"/>
</dbReference>